<dbReference type="PANTHER" id="PTHR19879">
    <property type="entry name" value="TRANSCRIPTION INITIATION FACTOR TFIID"/>
    <property type="match status" value="1"/>
</dbReference>
<keyword evidence="8" id="KW-1185">Reference proteome</keyword>
<dbReference type="InterPro" id="IPR019775">
    <property type="entry name" value="WD40_repeat_CS"/>
</dbReference>
<feature type="repeat" description="WD" evidence="3">
    <location>
        <begin position="1052"/>
        <end position="1093"/>
    </location>
</feature>
<protein>
    <recommendedName>
        <fullName evidence="5">Novel STAND NTPase 1 domain-containing protein</fullName>
    </recommendedName>
</protein>
<comment type="caution">
    <text evidence="6">The sequence shown here is derived from an EMBL/GenBank/DDBJ whole genome shotgun (WGS) entry which is preliminary data.</text>
</comment>
<evidence type="ECO:0000259" key="5">
    <source>
        <dbReference type="Pfam" id="PF20703"/>
    </source>
</evidence>
<accession>A0A3A9WR27</accession>
<evidence type="ECO:0000313" key="9">
    <source>
        <dbReference type="Proteomes" id="UP000275024"/>
    </source>
</evidence>
<name>A0A3A9WR27_9ACTN</name>
<dbReference type="PROSITE" id="PS00678">
    <property type="entry name" value="WD_REPEATS_1"/>
    <property type="match status" value="2"/>
</dbReference>
<dbReference type="Gene3D" id="2.130.10.10">
    <property type="entry name" value="YVTN repeat-like/Quinoprotein amine dehydrogenase"/>
    <property type="match status" value="4"/>
</dbReference>
<feature type="domain" description="Novel STAND NTPase 1" evidence="5">
    <location>
        <begin position="272"/>
        <end position="672"/>
    </location>
</feature>
<organism evidence="6 9">
    <name type="scientific">Streptomyces radicis</name>
    <dbReference type="NCBI Taxonomy" id="1750517"/>
    <lineage>
        <taxon>Bacteria</taxon>
        <taxon>Bacillati</taxon>
        <taxon>Actinomycetota</taxon>
        <taxon>Actinomycetes</taxon>
        <taxon>Kitasatosporales</taxon>
        <taxon>Streptomycetaceae</taxon>
        <taxon>Streptomyces</taxon>
    </lineage>
</organism>
<evidence type="ECO:0000313" key="7">
    <source>
        <dbReference type="EMBL" id="RKN24558.1"/>
    </source>
</evidence>
<keyword evidence="2" id="KW-0677">Repeat</keyword>
<reference evidence="8 9" key="1">
    <citation type="submission" date="2018-09" db="EMBL/GenBank/DDBJ databases">
        <title>Streptomyces sp. nov. DS1-2, an endophytic actinomycete isolated from roots of Dendrobium scabrilingue.</title>
        <authorList>
            <person name="Kuncharoen N."/>
            <person name="Kudo T."/>
            <person name="Ohkuma M."/>
            <person name="Yuki M."/>
            <person name="Tanasupawat S."/>
        </authorList>
    </citation>
    <scope>NUCLEOTIDE SEQUENCE [LARGE SCALE GENOMIC DNA]</scope>
    <source>
        <strain evidence="6 9">AZ1-7</strain>
        <strain evidence="7 8">DS1-2</strain>
    </source>
</reference>
<feature type="repeat" description="WD" evidence="3">
    <location>
        <begin position="1373"/>
        <end position="1394"/>
    </location>
</feature>
<dbReference type="InterPro" id="IPR001680">
    <property type="entry name" value="WD40_rpt"/>
</dbReference>
<evidence type="ECO:0000313" key="8">
    <source>
        <dbReference type="Proteomes" id="UP000268652"/>
    </source>
</evidence>
<dbReference type="PROSITE" id="PS50294">
    <property type="entry name" value="WD_REPEATS_REGION"/>
    <property type="match status" value="1"/>
</dbReference>
<dbReference type="PROSITE" id="PS50082">
    <property type="entry name" value="WD_REPEATS_2"/>
    <property type="match status" value="2"/>
</dbReference>
<gene>
    <name evidence="7" type="ORF">D7318_11940</name>
    <name evidence="6" type="ORF">D7319_10760</name>
</gene>
<evidence type="ECO:0000256" key="1">
    <source>
        <dbReference type="ARBA" id="ARBA00022574"/>
    </source>
</evidence>
<sequence length="1483" mass="157283">MRAGTRAVRGDLAVPGARAVLIGTGRHDPGSDLPELPTVDATLDGLEHALHDVCGMAAERVTRVPGAAGPDEVVAAVEEAVLAATGPVLLSYVGHGLLGPRDELYLATHASRSAGHIAGAVPYRTLRDLLGEASHGSLVVLDCCFSGRARTPGTGGGARQPFASARPRGSLLLASASHYQLSFAPPGEPHTLFGGRLLRLLTEGDPTGPPWLTADRVFAVLDREFADGRVRPSRQSEGTLGELVIARNRAAPEPGPDEEGARAEPPADVPCPYPGLEPFRAEESRHFFGRDELNERLLDAVTGPGDGPVVLVGASGAGKSSLLRAGLLAGLERRHLERRHAEGDPEVPWPAVLLPAPGERPLDALAEVWAGATGRARDDVRDALDEGRLPPALPGRPACGLLVVDQFEEVFAHRVDPHERGSFIAALAGGGGTGARPRVVLGLRADHYGSCLAHPDLERALERGQLTVAPMRERELRTAVDGPAAVAGLRLERGLTERLLHDLREGRPGDDTAGALPFLAHVLRETWQRRSGTRLTLAGYEAVGGIWRSVATTTEDLYEELDDEQRATLRKLLPRMVHLAPDGTGIRSAVRDRVPLATLLDGLPPNARDLCDRLAERRLITVDRDSAQIAHEALLREWPQLRRWIEQDAATLLLRQELRAVADVWHAAERDPAYLYRGSRLQEVLELGELPERERVFVAASEETEERERHREARGVTALRRSLGAVAVALCLALIATAVAWVQLGNANEQRRNAEQQGELATHRALLAQAESARATDPRESLRLAMAAHALRPTAEAREALYTTLATQPFRGADQLETADDASAFPGVTVLGADGRTLAGLSDEEDLALWDVGPGSDRRAPLAHLPCRTDSYSGEPLALGGPDSATLATLCGDGAVSLWDIAGFAEGAEPERLASLGIEGASGEPTAVGLSPDGGTLAAIGWEHESGETLVLWDISDPRSPRRLSVTEEEDHASAVTFGPDGRTLAVQGFEGVRVWDVSDPARPRAGGWVDEAFRAAVVFSADGGLLAVGEDRAIRLFDVNSPGDPEELAEWTAHTETIGTLAFSPDGRRLASAGFDPNIALWDVRDPREPVEETRLMGHGYIVEALAFDPEGRSLLSVDGIAFETIRWDLADLRGIDIVPEPILGTARAWPTGGGGTTLAVGQGPEVRLLDMTDPAAPGVVATLRGRPESGVIDVAFSADGGLLAALHGDGELALWNVTDPAEPRQLGQLDVEEGVVDSLALSPDGSLLAHRGDNVLVWDVSDPARPSEVASFESTASVGDLAFLPDNRRLLIPESTGVSLWDVSTGDAVELDRAQRPGDPAVLAPDGATVVTEGWLGSIESNNLLLWDVEGPGAPEVVGSTEPGGDVMSHLAFHPGGDLVLGAANDGTVRVWAVGERAEPHVAFRLPTHEDAVLDAVFSPDGRYLVTASGGGSFVYDLGDHPAIAADTVGMACRVAGGGLHAWEWAELAPDIPFRESCPAG</sequence>
<dbReference type="EMBL" id="RBDY01000006">
    <property type="protein sequence ID" value="RKN24558.1"/>
    <property type="molecule type" value="Genomic_DNA"/>
</dbReference>
<proteinExistence type="predicted"/>
<evidence type="ECO:0000256" key="2">
    <source>
        <dbReference type="ARBA" id="ARBA00022737"/>
    </source>
</evidence>
<dbReference type="SUPFAM" id="SSF50978">
    <property type="entry name" value="WD40 repeat-like"/>
    <property type="match status" value="1"/>
</dbReference>
<dbReference type="InterPro" id="IPR015943">
    <property type="entry name" value="WD40/YVTN_repeat-like_dom_sf"/>
</dbReference>
<dbReference type="InterPro" id="IPR036322">
    <property type="entry name" value="WD40_repeat_dom_sf"/>
</dbReference>
<evidence type="ECO:0000313" key="6">
    <source>
        <dbReference type="EMBL" id="RKN10216.1"/>
    </source>
</evidence>
<dbReference type="Proteomes" id="UP000275024">
    <property type="component" value="Unassembled WGS sequence"/>
</dbReference>
<dbReference type="SUPFAM" id="SSF52540">
    <property type="entry name" value="P-loop containing nucleoside triphosphate hydrolases"/>
    <property type="match status" value="1"/>
</dbReference>
<keyword evidence="1 3" id="KW-0853">WD repeat</keyword>
<dbReference type="PANTHER" id="PTHR19879:SF9">
    <property type="entry name" value="TRANSCRIPTION INITIATION FACTOR TFIID SUBUNIT 5"/>
    <property type="match status" value="1"/>
</dbReference>
<dbReference type="SUPFAM" id="SSF101908">
    <property type="entry name" value="Putative isomerase YbhE"/>
    <property type="match status" value="1"/>
</dbReference>
<dbReference type="Pfam" id="PF20703">
    <property type="entry name" value="nSTAND1"/>
    <property type="match status" value="1"/>
</dbReference>
<dbReference type="NCBIfam" id="NF047832">
    <property type="entry name" value="caspase_w_EACC1"/>
    <property type="match status" value="1"/>
</dbReference>
<evidence type="ECO:0000256" key="4">
    <source>
        <dbReference type="SAM" id="MobiDB-lite"/>
    </source>
</evidence>
<dbReference type="SMART" id="SM00320">
    <property type="entry name" value="WD40"/>
    <property type="match status" value="11"/>
</dbReference>
<dbReference type="Proteomes" id="UP000268652">
    <property type="component" value="Unassembled WGS sequence"/>
</dbReference>
<dbReference type="InterPro" id="IPR027417">
    <property type="entry name" value="P-loop_NTPase"/>
</dbReference>
<feature type="region of interest" description="Disordered" evidence="4">
    <location>
        <begin position="231"/>
        <end position="276"/>
    </location>
</feature>
<dbReference type="Pfam" id="PF00400">
    <property type="entry name" value="WD40"/>
    <property type="match status" value="3"/>
</dbReference>
<dbReference type="Gene3D" id="3.40.50.1460">
    <property type="match status" value="1"/>
</dbReference>
<evidence type="ECO:0000256" key="3">
    <source>
        <dbReference type="PROSITE-ProRule" id="PRU00221"/>
    </source>
</evidence>
<dbReference type="InterPro" id="IPR049052">
    <property type="entry name" value="nSTAND1"/>
</dbReference>
<dbReference type="EMBL" id="RBDX01000006">
    <property type="protein sequence ID" value="RKN10216.1"/>
    <property type="molecule type" value="Genomic_DNA"/>
</dbReference>